<dbReference type="InterPro" id="IPR003594">
    <property type="entry name" value="HATPase_dom"/>
</dbReference>
<feature type="compositionally biased region" description="Low complexity" evidence="2">
    <location>
        <begin position="166"/>
        <end position="189"/>
    </location>
</feature>
<evidence type="ECO:0000259" key="3">
    <source>
        <dbReference type="SMART" id="SM00331"/>
    </source>
</evidence>
<dbReference type="PANTHER" id="PTHR43156">
    <property type="entry name" value="STAGE II SPORULATION PROTEIN E-RELATED"/>
    <property type="match status" value="1"/>
</dbReference>
<dbReference type="SMART" id="SM00331">
    <property type="entry name" value="PP2C_SIG"/>
    <property type="match status" value="1"/>
</dbReference>
<proteinExistence type="predicted"/>
<dbReference type="Gene3D" id="3.30.450.40">
    <property type="match status" value="1"/>
</dbReference>
<evidence type="ECO:0000256" key="1">
    <source>
        <dbReference type="ARBA" id="ARBA00022801"/>
    </source>
</evidence>
<feature type="compositionally biased region" description="Pro residues" evidence="2">
    <location>
        <begin position="324"/>
        <end position="334"/>
    </location>
</feature>
<dbReference type="Proteomes" id="UP000829494">
    <property type="component" value="Chromosome"/>
</dbReference>
<dbReference type="InterPro" id="IPR036890">
    <property type="entry name" value="HATPase_C_sf"/>
</dbReference>
<gene>
    <name evidence="4" type="ORF">SRIMR7_27375</name>
</gene>
<keyword evidence="1" id="KW-0378">Hydrolase</keyword>
<name>A0ABY3Z6X3_STRRM</name>
<feature type="domain" description="PPM-type phosphatase" evidence="3">
    <location>
        <begin position="753"/>
        <end position="1000"/>
    </location>
</feature>
<feature type="compositionally biased region" description="Basic and acidic residues" evidence="2">
    <location>
        <begin position="341"/>
        <end position="377"/>
    </location>
</feature>
<dbReference type="PANTHER" id="PTHR43156:SF2">
    <property type="entry name" value="STAGE II SPORULATION PROTEIN E"/>
    <property type="match status" value="1"/>
</dbReference>
<dbReference type="EMBL" id="CP094298">
    <property type="protein sequence ID" value="UNZ05878.1"/>
    <property type="molecule type" value="Genomic_DNA"/>
</dbReference>
<dbReference type="InterPro" id="IPR029016">
    <property type="entry name" value="GAF-like_dom_sf"/>
</dbReference>
<dbReference type="Pfam" id="PF13581">
    <property type="entry name" value="HATPase_c_2"/>
    <property type="match status" value="1"/>
</dbReference>
<dbReference type="InterPro" id="IPR052016">
    <property type="entry name" value="Bact_Sigma-Reg"/>
</dbReference>
<dbReference type="InterPro" id="IPR001932">
    <property type="entry name" value="PPM-type_phosphatase-like_dom"/>
</dbReference>
<feature type="compositionally biased region" description="Low complexity" evidence="2">
    <location>
        <begin position="36"/>
        <end position="46"/>
    </location>
</feature>
<evidence type="ECO:0000313" key="5">
    <source>
        <dbReference type="Proteomes" id="UP000829494"/>
    </source>
</evidence>
<feature type="compositionally biased region" description="Gly residues" evidence="2">
    <location>
        <begin position="111"/>
        <end position="134"/>
    </location>
</feature>
<reference evidence="4 5" key="1">
    <citation type="submission" date="2022-03" db="EMBL/GenBank/DDBJ databases">
        <title>Complete genome of Streptomyces rimosus ssp. rimosus R7 (=ATCC 10970).</title>
        <authorList>
            <person name="Beganovic S."/>
            <person name="Ruckert C."/>
            <person name="Busche T."/>
            <person name="Kalinowski J."/>
            <person name="Wittmann C."/>
        </authorList>
    </citation>
    <scope>NUCLEOTIDE SEQUENCE [LARGE SCALE GENOMIC DNA]</scope>
    <source>
        <strain evidence="4 5">R7</strain>
    </source>
</reference>
<dbReference type="Gene3D" id="3.60.40.10">
    <property type="entry name" value="PPM-type phosphatase domain"/>
    <property type="match status" value="1"/>
</dbReference>
<accession>A0ABY3Z6X3</accession>
<feature type="region of interest" description="Disordered" evidence="2">
    <location>
        <begin position="1"/>
        <end position="386"/>
    </location>
</feature>
<feature type="compositionally biased region" description="Polar residues" evidence="2">
    <location>
        <begin position="279"/>
        <end position="292"/>
    </location>
</feature>
<sequence>MRTTTSSDRDVPDRGAAVARERPRPCDGAPGGSATSGGTPAGAAPAIKARTSPQVMTEAAADRPRAERSGGLLEGGGPVGFRKEAATKAARPTNSARGTGAVRMKDSVTDGGAGTAGGGDGGAEGAGPEGGVPEGAGRKGVRREGSDSEGGVRGGDARQPGTRQPGTRQSGSRKSGTGTGTRKPGTSKSGARKAAGSEEAAVRGGGARKPRTRKAAAPEEPGTEPATRKPGASGAPAARKSGASGDPAARKPGASEDPAARNPGASEAPATRETVTREPVTQQNPTQGSVQHPTPAEAPGSDPAPAPINPTSAPGTVSAALPEAPDPPAAPPAGGPRRERRGPATRDQRGGQGAREGRGGRARRNWRDRCDARDSVRRSSLPGNPRAAAAARQFVRAVLADWLVRSLPGADTIGDRLADEAVLLVSELVTNVVVHAGTTVELLCRLETEPTPDGGRAVVVVEVSDHHPARAVRARQASSADETRGHGLQLVGAVAESWGITYRRDLKTVWFRLLAGPHDRVYGPPARFSQDDPDLQRDLRAAELLAPAPVRRSPARRSDADWINHGALSFLAEASDLLSGQLDEEQVALLAAQLVVPRLADWCAVWLYDGGSRDSSGAPPRLARVWHSSEGRIDALRMALEKDPPVLPVPGPQRDGAGAAVPWPWPQEPSGYGPGGAALACRLLAGGRDQGALLIGRAGLMRFPDEVVGLIEDLTRRVARAVATARAYRNQERISQVLQRRLLPRGPATVPGLESSVVYEPREGAWAGGDFWDLFDAGDGRWCFALGDVCGSGPEAAAVTGLARPVLRLLARDGYGVGEVLDRLNKTMAREATDSVAAVAAAVAAAGPGPDAAVELRAEAEQTRFLSLLYGEIVPHADGTAGARCTLASAGHPLPLVLGTGGGVRVAAAPQMLLGVVEDTSYESESFDLAPGETLLCVTDGVTERRCGHRLFDDDDGLAGHLTACTGLGATAVAEHIRRAVHAFAATPPDDDLALLVLQATERR</sequence>
<evidence type="ECO:0000256" key="2">
    <source>
        <dbReference type="SAM" id="MobiDB-lite"/>
    </source>
</evidence>
<organism evidence="4 5">
    <name type="scientific">Streptomyces rimosus subsp. rimosus</name>
    <dbReference type="NCBI Taxonomy" id="132474"/>
    <lineage>
        <taxon>Bacteria</taxon>
        <taxon>Bacillati</taxon>
        <taxon>Actinomycetota</taxon>
        <taxon>Actinomycetes</taxon>
        <taxon>Kitasatosporales</taxon>
        <taxon>Streptomycetaceae</taxon>
        <taxon>Streptomyces</taxon>
    </lineage>
</organism>
<keyword evidence="5" id="KW-1185">Reference proteome</keyword>
<dbReference type="CDD" id="cd16936">
    <property type="entry name" value="HATPase_RsbW-like"/>
    <property type="match status" value="1"/>
</dbReference>
<dbReference type="InterPro" id="IPR036457">
    <property type="entry name" value="PPM-type-like_dom_sf"/>
</dbReference>
<evidence type="ECO:0000313" key="4">
    <source>
        <dbReference type="EMBL" id="UNZ05878.1"/>
    </source>
</evidence>
<dbReference type="Gene3D" id="3.30.565.10">
    <property type="entry name" value="Histidine kinase-like ATPase, C-terminal domain"/>
    <property type="match status" value="1"/>
</dbReference>
<protein>
    <submittedName>
        <fullName evidence="4">Stage II sporulation protein E (SpoIIE)</fullName>
    </submittedName>
</protein>
<dbReference type="Pfam" id="PF07228">
    <property type="entry name" value="SpoIIE"/>
    <property type="match status" value="1"/>
</dbReference>
<feature type="compositionally biased region" description="Basic and acidic residues" evidence="2">
    <location>
        <begin position="7"/>
        <end position="25"/>
    </location>
</feature>
<dbReference type="SUPFAM" id="SSF55781">
    <property type="entry name" value="GAF domain-like"/>
    <property type="match status" value="1"/>
</dbReference>